<gene>
    <name evidence="2" type="primary">WRKY21</name>
    <name evidence="2" type="ORF">KSP39_PZI002193</name>
</gene>
<reference evidence="2 3" key="1">
    <citation type="journal article" date="2022" name="Nat. Plants">
        <title>Genomes of leafy and leafless Platanthera orchids illuminate the evolution of mycoheterotrophy.</title>
        <authorList>
            <person name="Li M.H."/>
            <person name="Liu K.W."/>
            <person name="Li Z."/>
            <person name="Lu H.C."/>
            <person name="Ye Q.L."/>
            <person name="Zhang D."/>
            <person name="Wang J.Y."/>
            <person name="Li Y.F."/>
            <person name="Zhong Z.M."/>
            <person name="Liu X."/>
            <person name="Yu X."/>
            <person name="Liu D.K."/>
            <person name="Tu X.D."/>
            <person name="Liu B."/>
            <person name="Hao Y."/>
            <person name="Liao X.Y."/>
            <person name="Jiang Y.T."/>
            <person name="Sun W.H."/>
            <person name="Chen J."/>
            <person name="Chen Y.Q."/>
            <person name="Ai Y."/>
            <person name="Zhai J.W."/>
            <person name="Wu S.S."/>
            <person name="Zhou Z."/>
            <person name="Hsiao Y.Y."/>
            <person name="Wu W.L."/>
            <person name="Chen Y.Y."/>
            <person name="Lin Y.F."/>
            <person name="Hsu J.L."/>
            <person name="Li C.Y."/>
            <person name="Wang Z.W."/>
            <person name="Zhao X."/>
            <person name="Zhong W.Y."/>
            <person name="Ma X.K."/>
            <person name="Ma L."/>
            <person name="Huang J."/>
            <person name="Chen G.Z."/>
            <person name="Huang M.Z."/>
            <person name="Huang L."/>
            <person name="Peng D.H."/>
            <person name="Luo Y.B."/>
            <person name="Zou S.Q."/>
            <person name="Chen S.P."/>
            <person name="Lan S."/>
            <person name="Tsai W.C."/>
            <person name="Van de Peer Y."/>
            <person name="Liu Z.J."/>
        </authorList>
    </citation>
    <scope>NUCLEOTIDE SEQUENCE [LARGE SCALE GENOMIC DNA]</scope>
    <source>
        <strain evidence="2">Lor287</strain>
    </source>
</reference>
<dbReference type="Proteomes" id="UP001418222">
    <property type="component" value="Unassembled WGS sequence"/>
</dbReference>
<evidence type="ECO:0000313" key="2">
    <source>
        <dbReference type="EMBL" id="KAK8954964.1"/>
    </source>
</evidence>
<organism evidence="2 3">
    <name type="scientific">Platanthera zijinensis</name>
    <dbReference type="NCBI Taxonomy" id="2320716"/>
    <lineage>
        <taxon>Eukaryota</taxon>
        <taxon>Viridiplantae</taxon>
        <taxon>Streptophyta</taxon>
        <taxon>Embryophyta</taxon>
        <taxon>Tracheophyta</taxon>
        <taxon>Spermatophyta</taxon>
        <taxon>Magnoliopsida</taxon>
        <taxon>Liliopsida</taxon>
        <taxon>Asparagales</taxon>
        <taxon>Orchidaceae</taxon>
        <taxon>Orchidoideae</taxon>
        <taxon>Orchideae</taxon>
        <taxon>Orchidinae</taxon>
        <taxon>Platanthera</taxon>
    </lineage>
</organism>
<evidence type="ECO:0000313" key="3">
    <source>
        <dbReference type="Proteomes" id="UP001418222"/>
    </source>
</evidence>
<accession>A0AAP0C102</accession>
<dbReference type="AlphaFoldDB" id="A0AAP0C102"/>
<keyword evidence="3" id="KW-1185">Reference proteome</keyword>
<protein>
    <submittedName>
        <fullName evidence="2">WRKY transcription factor 21</fullName>
    </submittedName>
</protein>
<name>A0AAP0C102_9ASPA</name>
<comment type="caution">
    <text evidence="2">The sequence shown here is derived from an EMBL/GenBank/DDBJ whole genome shotgun (WGS) entry which is preliminary data.</text>
</comment>
<sequence length="83" mass="9467">MLKRGNNGRINLKFDTPSCSQSLSSTTRSFLSSMSMDTSGSMSRFDGKSFHLIGRPVIRTIKLAPKSTKEVHQKRRGWERKMF</sequence>
<proteinExistence type="predicted"/>
<feature type="region of interest" description="Disordered" evidence="1">
    <location>
        <begin position="1"/>
        <end position="24"/>
    </location>
</feature>
<evidence type="ECO:0000256" key="1">
    <source>
        <dbReference type="SAM" id="MobiDB-lite"/>
    </source>
</evidence>
<dbReference type="EMBL" id="JBBWWQ010000002">
    <property type="protein sequence ID" value="KAK8954964.1"/>
    <property type="molecule type" value="Genomic_DNA"/>
</dbReference>